<dbReference type="PROSITE" id="PS01149">
    <property type="entry name" value="PSI_RSU"/>
    <property type="match status" value="1"/>
</dbReference>
<keyword evidence="3" id="KW-0413">Isomerase</keyword>
<evidence type="ECO:0000313" key="7">
    <source>
        <dbReference type="Proteomes" id="UP001054857"/>
    </source>
</evidence>
<evidence type="ECO:0000259" key="5">
    <source>
        <dbReference type="Pfam" id="PF00849"/>
    </source>
</evidence>
<feature type="compositionally biased region" description="Basic residues" evidence="4">
    <location>
        <begin position="471"/>
        <end position="484"/>
    </location>
</feature>
<dbReference type="EMBL" id="BMAR01000017">
    <property type="protein sequence ID" value="GFR47178.1"/>
    <property type="molecule type" value="Genomic_DNA"/>
</dbReference>
<keyword evidence="7" id="KW-1185">Reference proteome</keyword>
<dbReference type="InterPro" id="IPR018496">
    <property type="entry name" value="PsdUridine_synth_RsuA/RluB_CS"/>
</dbReference>
<dbReference type="InterPro" id="IPR042092">
    <property type="entry name" value="PsdUridine_s_RsuA/RluB/E/F_cat"/>
</dbReference>
<feature type="domain" description="Pseudouridine synthase RsuA/RluA-like" evidence="5">
    <location>
        <begin position="151"/>
        <end position="291"/>
    </location>
</feature>
<dbReference type="GO" id="GO:0003723">
    <property type="term" value="F:RNA binding"/>
    <property type="evidence" value="ECO:0007669"/>
    <property type="project" value="UniProtKB-KW"/>
</dbReference>
<comment type="caution">
    <text evidence="6">The sequence shown here is derived from an EMBL/GenBank/DDBJ whole genome shotgun (WGS) entry which is preliminary data.</text>
</comment>
<dbReference type="GO" id="GO:0009982">
    <property type="term" value="F:pseudouridine synthase activity"/>
    <property type="evidence" value="ECO:0007669"/>
    <property type="project" value="InterPro"/>
</dbReference>
<feature type="compositionally biased region" description="Basic and acidic residues" evidence="4">
    <location>
        <begin position="415"/>
        <end position="427"/>
    </location>
</feature>
<accession>A0AAD3HNI3</accession>
<keyword evidence="2" id="KW-0694">RNA-binding</keyword>
<proteinExistence type="inferred from homology"/>
<gene>
    <name evidence="6" type="ORF">Agub_g8871</name>
</gene>
<dbReference type="GO" id="GO:0001522">
    <property type="term" value="P:pseudouridine synthesis"/>
    <property type="evidence" value="ECO:0007669"/>
    <property type="project" value="InterPro"/>
</dbReference>
<evidence type="ECO:0000313" key="6">
    <source>
        <dbReference type="EMBL" id="GFR47178.1"/>
    </source>
</evidence>
<dbReference type="InterPro" id="IPR050343">
    <property type="entry name" value="RsuA_PseudoU_synthase"/>
</dbReference>
<dbReference type="Gene3D" id="3.30.70.580">
    <property type="entry name" value="Pseudouridine synthase I, catalytic domain, N-terminal subdomain"/>
    <property type="match status" value="1"/>
</dbReference>
<dbReference type="InterPro" id="IPR020103">
    <property type="entry name" value="PsdUridine_synth_cat_dom_sf"/>
</dbReference>
<dbReference type="InterPro" id="IPR036986">
    <property type="entry name" value="S4_RNA-bd_sf"/>
</dbReference>
<dbReference type="NCBIfam" id="TIGR00093">
    <property type="entry name" value="pseudouridine synthase"/>
    <property type="match status" value="1"/>
</dbReference>
<dbReference type="AlphaFoldDB" id="A0AAD3HNI3"/>
<sequence>MLLANRLSPSSHLVTNQLDDRHIRYNYRNSHAWCTFVSLRHASVGSRQVRYGLGVPPPPVTVTRVAAKRGGDVEAEDDDEGDEEASVAGKPYRVERLLANLGYGKRRECQQLVKKGRVTRQDGSKLKVGEKVMWGEVVLEGEQLDPPSPLLLALHKPTGYVVTAPDDEKITDPVVYDLLPYRFGRRRPFLSCVGRLDKETSGLLLLTDDGTLLHRINSPKRGIWKVYEATLADPMTPKQAEAAARKFASGSIVLEGDHAPLLPAKLDMTGERSARVAICEGRYHQVRRMFTAVGNAVVSLRRVSVGGLTLGSLPEGEWRQLSPQDLEQVFAGPSSEEVMAGTAGADDGGSETPSGDLDADAKESGSGRSGSSAGASERYSASSERDGGATASSSSSDSGVRLTKKEKKKGRKKKGAELGSRDTRRPDEEEEEQEDEAADVELLALEEEDEEGLDAALDESAGYDDTEGRGRGGRNVRRRPRRPPAVRQGVVLDNKYDRDGGSSSSSSSSSLGGLLQVDDMGAG</sequence>
<dbReference type="SUPFAM" id="SSF55120">
    <property type="entry name" value="Pseudouridine synthase"/>
    <property type="match status" value="1"/>
</dbReference>
<protein>
    <recommendedName>
        <fullName evidence="5">Pseudouridine synthase RsuA/RluA-like domain-containing protein</fullName>
    </recommendedName>
</protein>
<evidence type="ECO:0000256" key="1">
    <source>
        <dbReference type="ARBA" id="ARBA00008348"/>
    </source>
</evidence>
<evidence type="ECO:0000256" key="3">
    <source>
        <dbReference type="ARBA" id="ARBA00023235"/>
    </source>
</evidence>
<feature type="region of interest" description="Disordered" evidence="4">
    <location>
        <begin position="337"/>
        <end position="523"/>
    </location>
</feature>
<dbReference type="InterPro" id="IPR000748">
    <property type="entry name" value="PsdUridine_synth_RsuA/RluB/E/F"/>
</dbReference>
<dbReference type="Pfam" id="PF00849">
    <property type="entry name" value="PseudoU_synth_2"/>
    <property type="match status" value="1"/>
</dbReference>
<evidence type="ECO:0000256" key="4">
    <source>
        <dbReference type="SAM" id="MobiDB-lite"/>
    </source>
</evidence>
<dbReference type="PANTHER" id="PTHR47683:SF4">
    <property type="entry name" value="PSEUDOURIDINE SYNTHASE"/>
    <property type="match status" value="1"/>
</dbReference>
<feature type="compositionally biased region" description="Basic residues" evidence="4">
    <location>
        <begin position="402"/>
        <end position="414"/>
    </location>
</feature>
<dbReference type="InterPro" id="IPR020094">
    <property type="entry name" value="TruA/RsuA/RluB/E/F_N"/>
</dbReference>
<dbReference type="InterPro" id="IPR006145">
    <property type="entry name" value="PsdUridine_synth_RsuA/RluA"/>
</dbReference>
<feature type="compositionally biased region" description="Acidic residues" evidence="4">
    <location>
        <begin position="428"/>
        <end position="465"/>
    </location>
</feature>
<reference evidence="6 7" key="1">
    <citation type="journal article" date="2021" name="Sci. Rep.">
        <title>Genome sequencing of the multicellular alga Astrephomene provides insights into convergent evolution of germ-soma differentiation.</title>
        <authorList>
            <person name="Yamashita S."/>
            <person name="Yamamoto K."/>
            <person name="Matsuzaki R."/>
            <person name="Suzuki S."/>
            <person name="Yamaguchi H."/>
            <person name="Hirooka S."/>
            <person name="Minakuchi Y."/>
            <person name="Miyagishima S."/>
            <person name="Kawachi M."/>
            <person name="Toyoda A."/>
            <person name="Nozaki H."/>
        </authorList>
    </citation>
    <scope>NUCLEOTIDE SEQUENCE [LARGE SCALE GENOMIC DNA]</scope>
    <source>
        <strain evidence="6 7">NIES-4017</strain>
    </source>
</reference>
<feature type="compositionally biased region" description="Low complexity" evidence="4">
    <location>
        <begin position="366"/>
        <end position="382"/>
    </location>
</feature>
<organism evidence="6 7">
    <name type="scientific">Astrephomene gubernaculifera</name>
    <dbReference type="NCBI Taxonomy" id="47775"/>
    <lineage>
        <taxon>Eukaryota</taxon>
        <taxon>Viridiplantae</taxon>
        <taxon>Chlorophyta</taxon>
        <taxon>core chlorophytes</taxon>
        <taxon>Chlorophyceae</taxon>
        <taxon>CS clade</taxon>
        <taxon>Chlamydomonadales</taxon>
        <taxon>Astrephomenaceae</taxon>
        <taxon>Astrephomene</taxon>
    </lineage>
</organism>
<dbReference type="Gene3D" id="3.30.70.1560">
    <property type="entry name" value="Alpha-L RNA-binding motif"/>
    <property type="match status" value="1"/>
</dbReference>
<dbReference type="Gene3D" id="3.10.290.10">
    <property type="entry name" value="RNA-binding S4 domain"/>
    <property type="match status" value="1"/>
</dbReference>
<feature type="compositionally biased region" description="Low complexity" evidence="4">
    <location>
        <begin position="501"/>
        <end position="515"/>
    </location>
</feature>
<evidence type="ECO:0000256" key="2">
    <source>
        <dbReference type="ARBA" id="ARBA00022884"/>
    </source>
</evidence>
<feature type="non-terminal residue" evidence="6">
    <location>
        <position position="1"/>
    </location>
</feature>
<name>A0AAD3HNI3_9CHLO</name>
<comment type="similarity">
    <text evidence="1">Belongs to the pseudouridine synthase RsuA family.</text>
</comment>
<dbReference type="GO" id="GO:0006364">
    <property type="term" value="P:rRNA processing"/>
    <property type="evidence" value="ECO:0007669"/>
    <property type="project" value="UniProtKB-ARBA"/>
</dbReference>
<dbReference type="PANTHER" id="PTHR47683">
    <property type="entry name" value="PSEUDOURIDINE SYNTHASE FAMILY PROTEIN-RELATED"/>
    <property type="match status" value="1"/>
</dbReference>
<dbReference type="Proteomes" id="UP001054857">
    <property type="component" value="Unassembled WGS sequence"/>
</dbReference>